<evidence type="ECO:0000313" key="4">
    <source>
        <dbReference type="Proteomes" id="UP000663827"/>
    </source>
</evidence>
<organism evidence="3 4">
    <name type="scientific">Rhizoctonia solani</name>
    <dbReference type="NCBI Taxonomy" id="456999"/>
    <lineage>
        <taxon>Eukaryota</taxon>
        <taxon>Fungi</taxon>
        <taxon>Dikarya</taxon>
        <taxon>Basidiomycota</taxon>
        <taxon>Agaricomycotina</taxon>
        <taxon>Agaricomycetes</taxon>
        <taxon>Cantharellales</taxon>
        <taxon>Ceratobasidiaceae</taxon>
        <taxon>Rhizoctonia</taxon>
    </lineage>
</organism>
<dbReference type="PANTHER" id="PTHR44329">
    <property type="entry name" value="SERINE/THREONINE-PROTEIN KINASE TNNI3K-RELATED"/>
    <property type="match status" value="1"/>
</dbReference>
<dbReference type="Proteomes" id="UP000663827">
    <property type="component" value="Unassembled WGS sequence"/>
</dbReference>
<dbReference type="Pfam" id="PF07714">
    <property type="entry name" value="PK_Tyr_Ser-Thr"/>
    <property type="match status" value="1"/>
</dbReference>
<proteinExistence type="predicted"/>
<dbReference type="GO" id="GO:0005524">
    <property type="term" value="F:ATP binding"/>
    <property type="evidence" value="ECO:0007669"/>
    <property type="project" value="InterPro"/>
</dbReference>
<dbReference type="InterPro" id="IPR008271">
    <property type="entry name" value="Ser/Thr_kinase_AS"/>
</dbReference>
<dbReference type="PROSITE" id="PS50011">
    <property type="entry name" value="PROTEIN_KINASE_DOM"/>
    <property type="match status" value="1"/>
</dbReference>
<name>A0A8H3EDV7_9AGAM</name>
<protein>
    <recommendedName>
        <fullName evidence="2">Protein kinase domain-containing protein</fullName>
    </recommendedName>
</protein>
<feature type="domain" description="Protein kinase" evidence="2">
    <location>
        <begin position="256"/>
        <end position="501"/>
    </location>
</feature>
<dbReference type="InterPro" id="IPR051681">
    <property type="entry name" value="Ser/Thr_Kinases-Pseudokinases"/>
</dbReference>
<feature type="compositionally biased region" description="Polar residues" evidence="1">
    <location>
        <begin position="678"/>
        <end position="698"/>
    </location>
</feature>
<feature type="region of interest" description="Disordered" evidence="1">
    <location>
        <begin position="747"/>
        <end position="795"/>
    </location>
</feature>
<dbReference type="InterPro" id="IPR000719">
    <property type="entry name" value="Prot_kinase_dom"/>
</dbReference>
<feature type="compositionally biased region" description="Low complexity" evidence="1">
    <location>
        <begin position="526"/>
        <end position="541"/>
    </location>
</feature>
<dbReference type="InterPro" id="IPR001245">
    <property type="entry name" value="Ser-Thr/Tyr_kinase_cat_dom"/>
</dbReference>
<dbReference type="InterPro" id="IPR011009">
    <property type="entry name" value="Kinase-like_dom_sf"/>
</dbReference>
<gene>
    <name evidence="3" type="ORF">RDB_LOCUS166699</name>
</gene>
<feature type="region of interest" description="Disordered" evidence="1">
    <location>
        <begin position="501"/>
        <end position="624"/>
    </location>
</feature>
<evidence type="ECO:0000313" key="3">
    <source>
        <dbReference type="EMBL" id="CAE7220885.1"/>
    </source>
</evidence>
<reference evidence="3" key="1">
    <citation type="submission" date="2021-01" db="EMBL/GenBank/DDBJ databases">
        <authorList>
            <person name="Kaushik A."/>
        </authorList>
    </citation>
    <scope>NUCLEOTIDE SEQUENCE</scope>
    <source>
        <strain evidence="3">AG5</strain>
    </source>
</reference>
<dbReference type="GO" id="GO:0004674">
    <property type="term" value="F:protein serine/threonine kinase activity"/>
    <property type="evidence" value="ECO:0007669"/>
    <property type="project" value="TreeGrafter"/>
</dbReference>
<dbReference type="SMART" id="SM00220">
    <property type="entry name" value="S_TKc"/>
    <property type="match status" value="1"/>
</dbReference>
<accession>A0A8H3EDV7</accession>
<comment type="caution">
    <text evidence="3">The sequence shown here is derived from an EMBL/GenBank/DDBJ whole genome shotgun (WGS) entry which is preliminary data.</text>
</comment>
<dbReference type="PANTHER" id="PTHR44329:SF214">
    <property type="entry name" value="PROTEIN KINASE DOMAIN-CONTAINING PROTEIN"/>
    <property type="match status" value="1"/>
</dbReference>
<feature type="compositionally biased region" description="Low complexity" evidence="1">
    <location>
        <begin position="761"/>
        <end position="780"/>
    </location>
</feature>
<dbReference type="AlphaFoldDB" id="A0A8H3EDV7"/>
<dbReference type="Gene3D" id="1.10.510.10">
    <property type="entry name" value="Transferase(Phosphotransferase) domain 1"/>
    <property type="match status" value="1"/>
</dbReference>
<evidence type="ECO:0000256" key="1">
    <source>
        <dbReference type="SAM" id="MobiDB-lite"/>
    </source>
</evidence>
<dbReference type="SUPFAM" id="SSF56112">
    <property type="entry name" value="Protein kinase-like (PK-like)"/>
    <property type="match status" value="1"/>
</dbReference>
<feature type="region of interest" description="Disordered" evidence="1">
    <location>
        <begin position="648"/>
        <end position="705"/>
    </location>
</feature>
<dbReference type="EMBL" id="CAJNJQ010005715">
    <property type="protein sequence ID" value="CAE7220885.1"/>
    <property type="molecule type" value="Genomic_DNA"/>
</dbReference>
<sequence length="795" mass="86873">MTSLRIVGGAFHLVGSDTAQPDPCTEFGSSLWLLCVSPHTSVKLQLLATRLLQLHSTLQVAISQCSTRIYPALESVMHPLSLVVKDLATNEAILSSLNDEPSDDGLIQAIQTLVALTETDSRCHSPIWLEHDTQNALQPYVSLTRLLHQLVMRSRSYILDSNDRVDRPPSSLSITSRCEASSTPLDSNLATVGNAHRGEYLTEPSTHTSIREPPEPLVKKATEHILLSKELSADQIFQALVHRGCQDLTPEINPGAYSLGVVAGGNFGDIWKGKLNDGVDVAIKRLTREIYNWSKAKHVNIHQLLGVIMFQGRVGMVSKWMPNGNLQEYLLENKSADKNQLCEQVCKGVQYLHTKGMIHGDLKATNILVSSDGSAKLTDFDHSIISNCSLVFSATTQNGGGTLRWMAPELLIDENSRRNKETDMYALGMTLLEIVTGTIPYPQCRNDAQVINKVTKKILPDRIIAHFAKDKTGDRIWGFLKKCWDHRPKFRPTATGATELFRELCPKPNTPVTPSSKMPSKPPASAPSSTRLSRFSTLTLLPPIPEEIERSPPKRLAMPATLQNNRPTHASKPNAIQANTGNRRPTHLPGDRQQAQRNCLTLRARQKATTSSKPVNSHRSLLRGPTNSTCAVTLTSKLPCVTNQTHATHISTPKCSSPAKLATPPKSTIPTKHLVGETSRQPSNPQLIKKPVQSQKAVSTRPGLASLNSRAQNARTPTALKQRNTAIKLQLASVSGSSVAVKRRVAAHVRSNRETSDETISTPSLTPSSTPTSSRSQTPPEMANGAILDALPKVN</sequence>
<dbReference type="PROSITE" id="PS00108">
    <property type="entry name" value="PROTEIN_KINASE_ST"/>
    <property type="match status" value="1"/>
</dbReference>
<feature type="compositionally biased region" description="Polar residues" evidence="1">
    <location>
        <begin position="574"/>
        <end position="583"/>
    </location>
</feature>
<evidence type="ECO:0000259" key="2">
    <source>
        <dbReference type="PROSITE" id="PS50011"/>
    </source>
</evidence>
<feature type="compositionally biased region" description="Polar residues" evidence="1">
    <location>
        <begin position="607"/>
        <end position="624"/>
    </location>
</feature>